<evidence type="ECO:0000259" key="27">
    <source>
        <dbReference type="Pfam" id="PF00912"/>
    </source>
</evidence>
<dbReference type="Gene3D" id="3.30.2060.10">
    <property type="entry name" value="Penicillin-binding protein 1b domain"/>
    <property type="match status" value="1"/>
</dbReference>
<evidence type="ECO:0000313" key="30">
    <source>
        <dbReference type="Proteomes" id="UP000198773"/>
    </source>
</evidence>
<evidence type="ECO:0000256" key="24">
    <source>
        <dbReference type="PIRSR" id="PIRSR002799-1"/>
    </source>
</evidence>
<dbReference type="PANTHER" id="PTHR32282">
    <property type="entry name" value="BINDING PROTEIN TRANSPEPTIDASE, PUTATIVE-RELATED"/>
    <property type="match status" value="1"/>
</dbReference>
<dbReference type="STRING" id="152573.SAMN04488051_101218"/>
<dbReference type="UniPathway" id="UPA00219"/>
<dbReference type="OrthoDB" id="9766909at2"/>
<evidence type="ECO:0000256" key="6">
    <source>
        <dbReference type="ARBA" id="ARBA00018637"/>
    </source>
</evidence>
<dbReference type="InterPro" id="IPR050396">
    <property type="entry name" value="Glycosyltr_51/Transpeptidase"/>
</dbReference>
<keyword evidence="12" id="KW-0378">Hydrolase</keyword>
<comment type="subcellular location">
    <subcellularLocation>
        <location evidence="2">Cell membrane</location>
    </subcellularLocation>
</comment>
<keyword evidence="18 23" id="KW-0961">Cell wall biogenesis/degradation</keyword>
<dbReference type="InterPro" id="IPR023346">
    <property type="entry name" value="Lysozyme-like_dom_sf"/>
</dbReference>
<evidence type="ECO:0000256" key="8">
    <source>
        <dbReference type="ARBA" id="ARBA00022645"/>
    </source>
</evidence>
<name>A0A1H3XEY5_ALKAM</name>
<evidence type="ECO:0000256" key="19">
    <source>
        <dbReference type="ARBA" id="ARBA00032454"/>
    </source>
</evidence>
<keyword evidence="14 23" id="KW-0573">Peptidoglycan synthesis</keyword>
<protein>
    <recommendedName>
        <fullName evidence="6 22">Penicillin-binding protein 1B</fullName>
        <shortName evidence="23">PBP-1b</shortName>
        <shortName evidence="23">PBP1b</shortName>
    </recommendedName>
    <alternativeName>
        <fullName evidence="19 23">Murein polymerase</fullName>
    </alternativeName>
</protein>
<keyword evidence="16" id="KW-0046">Antibiotic resistance</keyword>
<dbReference type="Pfam" id="PF00905">
    <property type="entry name" value="Transpeptidase"/>
    <property type="match status" value="1"/>
</dbReference>
<feature type="active site" description="Proton donor; for transglycosylase activity" evidence="24">
    <location>
        <position position="191"/>
    </location>
</feature>
<dbReference type="SUPFAM" id="SSF53955">
    <property type="entry name" value="Lysozyme-like"/>
    <property type="match status" value="1"/>
</dbReference>
<dbReference type="SUPFAM" id="SSF56601">
    <property type="entry name" value="beta-lactamase/transpeptidase-like"/>
    <property type="match status" value="1"/>
</dbReference>
<feature type="transmembrane region" description="Helical" evidence="25">
    <location>
        <begin position="20"/>
        <end position="42"/>
    </location>
</feature>
<dbReference type="GO" id="GO:0009002">
    <property type="term" value="F:serine-type D-Ala-D-Ala carboxypeptidase activity"/>
    <property type="evidence" value="ECO:0007669"/>
    <property type="project" value="UniProtKB-EC"/>
</dbReference>
<proteinExistence type="inferred from homology"/>
<keyword evidence="17" id="KW-0511">Multifunctional enzyme</keyword>
<accession>A0A1H3XEY5</accession>
<evidence type="ECO:0000256" key="12">
    <source>
        <dbReference type="ARBA" id="ARBA00022801"/>
    </source>
</evidence>
<keyword evidence="15 25" id="KW-0472">Membrane</keyword>
<dbReference type="GO" id="GO:0008955">
    <property type="term" value="F:peptidoglycan glycosyltransferase activity"/>
    <property type="evidence" value="ECO:0007669"/>
    <property type="project" value="UniProtKB-UniRule"/>
</dbReference>
<dbReference type="InterPro" id="IPR001460">
    <property type="entry name" value="PCN-bd_Tpept"/>
</dbReference>
<dbReference type="Pfam" id="PF00912">
    <property type="entry name" value="Transgly"/>
    <property type="match status" value="1"/>
</dbReference>
<feature type="active site" description="Acyl-ester intermediate; for transpeptidase activity" evidence="24">
    <location>
        <position position="464"/>
    </location>
</feature>
<dbReference type="GO" id="GO:0009274">
    <property type="term" value="C:peptidoglycan-based cell wall"/>
    <property type="evidence" value="ECO:0007669"/>
    <property type="project" value="UniProtKB-UniRule"/>
</dbReference>
<feature type="domain" description="Penicillin-binding protein transpeptidase" evidence="26">
    <location>
        <begin position="427"/>
        <end position="677"/>
    </location>
</feature>
<comment type="catalytic activity">
    <reaction evidence="20">
        <text>Preferential cleavage: (Ac)2-L-Lys-D-Ala-|-D-Ala. Also transpeptidation of peptidyl-alanyl moieties that are N-acyl substituents of D-alanine.</text>
        <dbReference type="EC" id="3.4.16.4"/>
    </reaction>
</comment>
<dbReference type="InterPro" id="IPR001264">
    <property type="entry name" value="Glyco_trans_51"/>
</dbReference>
<reference evidence="29 30" key="1">
    <citation type="submission" date="2016-10" db="EMBL/GenBank/DDBJ databases">
        <authorList>
            <person name="de Groot N.N."/>
        </authorList>
    </citation>
    <scope>NUCLEOTIDE SEQUENCE [LARGE SCALE GENOMIC DNA]</scope>
    <source>
        <strain evidence="29 30">CGMCC 1.3430</strain>
    </source>
</reference>
<evidence type="ECO:0000256" key="23">
    <source>
        <dbReference type="PIRNR" id="PIRNR002799"/>
    </source>
</evidence>
<comment type="function">
    <text evidence="1 23">Cell wall formation. Synthesis of cross-linked peptidoglycan from the lipid intermediates. The enzyme has a penicillin-insensitive transglycosylase N-terminal domain (formation of linear glycan strands) and a penicillin-sensitive transpeptidase C-terminal domain (cross-linking of the peptide subunits).</text>
</comment>
<dbReference type="GO" id="GO:0009252">
    <property type="term" value="P:peptidoglycan biosynthetic process"/>
    <property type="evidence" value="ECO:0007669"/>
    <property type="project" value="UniProtKB-UniRule"/>
</dbReference>
<dbReference type="Gene3D" id="3.40.710.10">
    <property type="entry name" value="DD-peptidase/beta-lactamase superfamily"/>
    <property type="match status" value="1"/>
</dbReference>
<keyword evidence="13 23" id="KW-0133">Cell shape</keyword>
<dbReference type="GO" id="GO:0030288">
    <property type="term" value="C:outer membrane-bounded periplasmic space"/>
    <property type="evidence" value="ECO:0007669"/>
    <property type="project" value="TreeGrafter"/>
</dbReference>
<comment type="similarity">
    <text evidence="5 23">In the N-terminal section; belongs to the glycosyltransferase 51 family.</text>
</comment>
<evidence type="ECO:0000256" key="22">
    <source>
        <dbReference type="NCBIfam" id="TIGR02071"/>
    </source>
</evidence>
<evidence type="ECO:0000256" key="3">
    <source>
        <dbReference type="ARBA" id="ARBA00004752"/>
    </source>
</evidence>
<evidence type="ECO:0000256" key="16">
    <source>
        <dbReference type="ARBA" id="ARBA00023251"/>
    </source>
</evidence>
<keyword evidence="11 23" id="KW-0808">Transferase</keyword>
<dbReference type="InterPro" id="IPR036950">
    <property type="entry name" value="PBP_transglycosylase"/>
</dbReference>
<evidence type="ECO:0000256" key="18">
    <source>
        <dbReference type="ARBA" id="ARBA00023316"/>
    </source>
</evidence>
<sequence length="703" mass="79445">MTWLSSLKKKLPLPRQALRYLGWTLLKLSLAMLAAAAIYLVYLDSKVTQSFRGQKWQVPAQVFGRSLQLQQGQPLTLGALVQELELLQYRRVSDITGPGQFRLANQAVDIYRREFYFADGYAAPERFLVQFRQQRIERIQWTIPTVAPESGMARLEAPLIEHLISAQQEDRELLRLEQVSPMLRDTLLLVEDRDFYRHHGVAPLAILRAFLVNLTAGRTVQGGSTLTQQLAKNMYLTQDRTLWRKINEALMALILELRFSKDEILEAYINEVYIGQNFAHPVHGFGLGSRFYFAKPLNELTAAETALLVGLIKGPSFYDPRRNPERAQRRRDLVLRLMFEQHMLDQQAYREALEEPIALIARGQHQSDRYPAYLAKVRQELRSQLQDKTLQQSGLRIFTYFDPVLQQQAESAIASSMRGLDPAIETAVVLASYREGSLTAMVGGRDPRFAGYNRAIDARRQIGSLIKPVIAIEALDQPERFDLQTVLLDAPIQLRSNQQDWQPQNFDQTFRGEVTLLDTLVYSYNVPMVRLGLQLGMPQVAAALSKLGLQRRITLHPAALLGAIELSPLEVTQLYQTLANAGVHRSLASIAVVTDQQGIVLYQHQPAPIRRYSVEATALLHDAMQQSVQRGTARALGQQFPNLAGKTGTSSDYRDSWFVAMDDDKVVTVWQGRDDNNSTGLTGSSGALQLTRQFYRLHGAVRP</sequence>
<dbReference type="InterPro" id="IPR011813">
    <property type="entry name" value="PBP_1b"/>
</dbReference>
<dbReference type="GO" id="GO:0071555">
    <property type="term" value="P:cell wall organization"/>
    <property type="evidence" value="ECO:0007669"/>
    <property type="project" value="UniProtKB-UniRule"/>
</dbReference>
<evidence type="ECO:0000256" key="13">
    <source>
        <dbReference type="ARBA" id="ARBA00022960"/>
    </source>
</evidence>
<organism evidence="29 30">
    <name type="scientific">Alkalimonas amylolytica</name>
    <dbReference type="NCBI Taxonomy" id="152573"/>
    <lineage>
        <taxon>Bacteria</taxon>
        <taxon>Pseudomonadati</taxon>
        <taxon>Pseudomonadota</taxon>
        <taxon>Gammaproteobacteria</taxon>
        <taxon>Alkalimonas</taxon>
    </lineage>
</organism>
<gene>
    <name evidence="29" type="ORF">SAMN04488051_101218</name>
</gene>
<evidence type="ECO:0000259" key="26">
    <source>
        <dbReference type="Pfam" id="PF00905"/>
    </source>
</evidence>
<evidence type="ECO:0000256" key="10">
    <source>
        <dbReference type="ARBA" id="ARBA00022676"/>
    </source>
</evidence>
<dbReference type="InterPro" id="IPR028166">
    <property type="entry name" value="UB2H"/>
</dbReference>
<dbReference type="InterPro" id="IPR012338">
    <property type="entry name" value="Beta-lactam/transpept-like"/>
</dbReference>
<evidence type="ECO:0000256" key="4">
    <source>
        <dbReference type="ARBA" id="ARBA00007090"/>
    </source>
</evidence>
<keyword evidence="30" id="KW-1185">Reference proteome</keyword>
<dbReference type="PANTHER" id="PTHR32282:SF11">
    <property type="entry name" value="PENICILLIN-BINDING PROTEIN 1B"/>
    <property type="match status" value="1"/>
</dbReference>
<evidence type="ECO:0000256" key="9">
    <source>
        <dbReference type="ARBA" id="ARBA00022670"/>
    </source>
</evidence>
<keyword evidence="8" id="KW-0121">Carboxypeptidase</keyword>
<evidence type="ECO:0000256" key="2">
    <source>
        <dbReference type="ARBA" id="ARBA00004236"/>
    </source>
</evidence>
<evidence type="ECO:0000256" key="7">
    <source>
        <dbReference type="ARBA" id="ARBA00022475"/>
    </source>
</evidence>
<evidence type="ECO:0000259" key="28">
    <source>
        <dbReference type="Pfam" id="PF14814"/>
    </source>
</evidence>
<evidence type="ECO:0000313" key="29">
    <source>
        <dbReference type="EMBL" id="SDZ97893.1"/>
    </source>
</evidence>
<evidence type="ECO:0000256" key="5">
    <source>
        <dbReference type="ARBA" id="ARBA00007739"/>
    </source>
</evidence>
<feature type="domain" description="Glycosyl transferase family 51" evidence="27">
    <location>
        <begin position="167"/>
        <end position="338"/>
    </location>
</feature>
<dbReference type="NCBIfam" id="TIGR02071">
    <property type="entry name" value="PBP_1b"/>
    <property type="match status" value="1"/>
</dbReference>
<dbReference type="Pfam" id="PF14814">
    <property type="entry name" value="UB2H"/>
    <property type="match status" value="1"/>
</dbReference>
<dbReference type="AlphaFoldDB" id="A0A1H3XEY5"/>
<evidence type="ECO:0000256" key="15">
    <source>
        <dbReference type="ARBA" id="ARBA00023136"/>
    </source>
</evidence>
<keyword evidence="10 23" id="KW-0328">Glycosyltransferase</keyword>
<evidence type="ECO:0000256" key="20">
    <source>
        <dbReference type="ARBA" id="ARBA00034000"/>
    </source>
</evidence>
<keyword evidence="25" id="KW-0812">Transmembrane</keyword>
<dbReference type="GO" id="GO:0006508">
    <property type="term" value="P:proteolysis"/>
    <property type="evidence" value="ECO:0007669"/>
    <property type="project" value="UniProtKB-KW"/>
</dbReference>
<evidence type="ECO:0000256" key="17">
    <source>
        <dbReference type="ARBA" id="ARBA00023268"/>
    </source>
</evidence>
<evidence type="ECO:0000256" key="14">
    <source>
        <dbReference type="ARBA" id="ARBA00022984"/>
    </source>
</evidence>
<dbReference type="GO" id="GO:0008658">
    <property type="term" value="F:penicillin binding"/>
    <property type="evidence" value="ECO:0007669"/>
    <property type="project" value="UniProtKB-UniRule"/>
</dbReference>
<evidence type="ECO:0000256" key="11">
    <source>
        <dbReference type="ARBA" id="ARBA00022679"/>
    </source>
</evidence>
<feature type="domain" description="Bifunctional transglycosylase second" evidence="28">
    <location>
        <begin position="69"/>
        <end position="140"/>
    </location>
</feature>
<dbReference type="GO" id="GO:0005886">
    <property type="term" value="C:plasma membrane"/>
    <property type="evidence" value="ECO:0007669"/>
    <property type="project" value="UniProtKB-SubCell"/>
</dbReference>
<dbReference type="PIRSF" id="PIRSF002799">
    <property type="entry name" value="PBP_1b"/>
    <property type="match status" value="1"/>
</dbReference>
<comment type="catalytic activity">
    <reaction evidence="21">
        <text>[GlcNAc-(1-&gt;4)-Mur2Ac(oyl-L-Ala-gamma-D-Glu-L-Lys-D-Ala-D-Ala)](n)-di-trans,octa-cis-undecaprenyl diphosphate + beta-D-GlcNAc-(1-&gt;4)-Mur2Ac(oyl-L-Ala-gamma-D-Glu-L-Lys-D-Ala-D-Ala)-di-trans,octa-cis-undecaprenyl diphosphate = [GlcNAc-(1-&gt;4)-Mur2Ac(oyl-L-Ala-gamma-D-Glu-L-Lys-D-Ala-D-Ala)](n+1)-di-trans,octa-cis-undecaprenyl diphosphate + di-trans,octa-cis-undecaprenyl diphosphate + H(+)</text>
        <dbReference type="Rhea" id="RHEA:23708"/>
        <dbReference type="Rhea" id="RHEA-COMP:9602"/>
        <dbReference type="Rhea" id="RHEA-COMP:9603"/>
        <dbReference type="ChEBI" id="CHEBI:15378"/>
        <dbReference type="ChEBI" id="CHEBI:58405"/>
        <dbReference type="ChEBI" id="CHEBI:60033"/>
        <dbReference type="ChEBI" id="CHEBI:78435"/>
        <dbReference type="EC" id="2.4.99.28"/>
    </reaction>
</comment>
<dbReference type="GO" id="GO:0046677">
    <property type="term" value="P:response to antibiotic"/>
    <property type="evidence" value="ECO:0007669"/>
    <property type="project" value="UniProtKB-UniRule"/>
</dbReference>
<evidence type="ECO:0000256" key="21">
    <source>
        <dbReference type="ARBA" id="ARBA00049902"/>
    </source>
</evidence>
<evidence type="ECO:0000256" key="25">
    <source>
        <dbReference type="SAM" id="Phobius"/>
    </source>
</evidence>
<dbReference type="GO" id="GO:0008360">
    <property type="term" value="P:regulation of cell shape"/>
    <property type="evidence" value="ECO:0007669"/>
    <property type="project" value="UniProtKB-UniRule"/>
</dbReference>
<evidence type="ECO:0000256" key="1">
    <source>
        <dbReference type="ARBA" id="ARBA00002624"/>
    </source>
</evidence>
<keyword evidence="7" id="KW-1003">Cell membrane</keyword>
<dbReference type="Gene3D" id="1.10.3810.10">
    <property type="entry name" value="Biosynthetic peptidoglycan transglycosylase-like"/>
    <property type="match status" value="1"/>
</dbReference>
<dbReference type="EMBL" id="FNRM01000001">
    <property type="protein sequence ID" value="SDZ97893.1"/>
    <property type="molecule type" value="Genomic_DNA"/>
</dbReference>
<dbReference type="RefSeq" id="WP_091338152.1">
    <property type="nucleotide sequence ID" value="NZ_FNRM01000001.1"/>
</dbReference>
<comment type="pathway">
    <text evidence="3 23">Cell wall biogenesis; peptidoglycan biosynthesis.</text>
</comment>
<comment type="similarity">
    <text evidence="4 23">In the C-terminal section; belongs to the transpeptidase family.</text>
</comment>
<keyword evidence="25" id="KW-1133">Transmembrane helix</keyword>
<keyword evidence="9" id="KW-0645">Protease</keyword>
<dbReference type="Proteomes" id="UP000198773">
    <property type="component" value="Unassembled WGS sequence"/>
</dbReference>